<dbReference type="Proteomes" id="UP000308181">
    <property type="component" value="Unassembled WGS sequence"/>
</dbReference>
<keyword evidence="4" id="KW-1185">Reference proteome</keyword>
<evidence type="ECO:0008006" key="5">
    <source>
        <dbReference type="Google" id="ProtNLM"/>
    </source>
</evidence>
<keyword evidence="1" id="KW-0175">Coiled coil</keyword>
<reference evidence="3 4" key="1">
    <citation type="submission" date="2019-04" db="EMBL/GenBank/DDBJ databases">
        <title>Pedobacter sp. AR-3-17 sp. nov., isolated from Arctic soil.</title>
        <authorList>
            <person name="Dahal R.H."/>
            <person name="Kim D.-U."/>
        </authorList>
    </citation>
    <scope>NUCLEOTIDE SEQUENCE [LARGE SCALE GENOMIC DNA]</scope>
    <source>
        <strain evidence="3 4">AR-3-17</strain>
    </source>
</reference>
<evidence type="ECO:0000256" key="2">
    <source>
        <dbReference type="SAM" id="Phobius"/>
    </source>
</evidence>
<keyword evidence="2" id="KW-0472">Membrane</keyword>
<accession>A0A4U1C5I4</accession>
<dbReference type="RefSeq" id="WP_136824848.1">
    <property type="nucleotide sequence ID" value="NZ_SWBP01000001.1"/>
</dbReference>
<dbReference type="OrthoDB" id="1120747at2"/>
<evidence type="ECO:0000313" key="3">
    <source>
        <dbReference type="EMBL" id="TKC00639.1"/>
    </source>
</evidence>
<feature type="coiled-coil region" evidence="1">
    <location>
        <begin position="116"/>
        <end position="171"/>
    </location>
</feature>
<protein>
    <recommendedName>
        <fullName evidence="5">Anti-sigma factor</fullName>
    </recommendedName>
</protein>
<comment type="caution">
    <text evidence="3">The sequence shown here is derived from an EMBL/GenBank/DDBJ whole genome shotgun (WGS) entry which is preliminary data.</text>
</comment>
<name>A0A4U1C5I4_9SPHI</name>
<gene>
    <name evidence="3" type="ORF">FA046_02870</name>
</gene>
<keyword evidence="2" id="KW-0812">Transmembrane</keyword>
<dbReference type="EMBL" id="SWBP01000001">
    <property type="protein sequence ID" value="TKC00639.1"/>
    <property type="molecule type" value="Genomic_DNA"/>
</dbReference>
<keyword evidence="2" id="KW-1133">Transmembrane helix</keyword>
<sequence length="184" mass="21534">MSDRLEKFIQDNKKQLDGFEAPELMWDKIDAGLNEYEKKESRKVKMNIFYSFMRVAAVLLLVCTAGYIFVAYQNKEALKLSNISPEYAKKEIRFASLIEMKQEEIKSFGKLEPNLYKAFVDEQNKLEKEYNELEKELPNTPNQDRVVKAMIRNLQAQISLLNQQLNIIEEVKQLKSTKNETISI</sequence>
<organism evidence="3 4">
    <name type="scientific">Pedobacter cryophilus</name>
    <dbReference type="NCBI Taxonomy" id="2571271"/>
    <lineage>
        <taxon>Bacteria</taxon>
        <taxon>Pseudomonadati</taxon>
        <taxon>Bacteroidota</taxon>
        <taxon>Sphingobacteriia</taxon>
        <taxon>Sphingobacteriales</taxon>
        <taxon>Sphingobacteriaceae</taxon>
        <taxon>Pedobacter</taxon>
    </lineage>
</organism>
<proteinExistence type="predicted"/>
<evidence type="ECO:0000256" key="1">
    <source>
        <dbReference type="SAM" id="Coils"/>
    </source>
</evidence>
<feature type="transmembrane region" description="Helical" evidence="2">
    <location>
        <begin position="48"/>
        <end position="72"/>
    </location>
</feature>
<dbReference type="AlphaFoldDB" id="A0A4U1C5I4"/>
<evidence type="ECO:0000313" key="4">
    <source>
        <dbReference type="Proteomes" id="UP000308181"/>
    </source>
</evidence>